<feature type="domain" description="PBP" evidence="1">
    <location>
        <begin position="101"/>
        <end position="286"/>
    </location>
</feature>
<comment type="caution">
    <text evidence="3">The sequence shown here is derived from an EMBL/GenBank/DDBJ whole genome shotgun (WGS) entry which is preliminary data.</text>
</comment>
<evidence type="ECO:0000313" key="4">
    <source>
        <dbReference type="Proteomes" id="UP001254848"/>
    </source>
</evidence>
<dbReference type="Gene3D" id="3.40.190.10">
    <property type="entry name" value="Periplasmic binding protein-like II"/>
    <property type="match status" value="1"/>
</dbReference>
<protein>
    <submittedName>
        <fullName evidence="3">Helix-turn-helix transcriptional regulator</fullName>
    </submittedName>
</protein>
<dbReference type="InterPro" id="IPR024370">
    <property type="entry name" value="PBP_domain"/>
</dbReference>
<dbReference type="InterPro" id="IPR041657">
    <property type="entry name" value="HTH_17"/>
</dbReference>
<gene>
    <name evidence="3" type="ORF">Q4T40_03715</name>
</gene>
<evidence type="ECO:0000313" key="3">
    <source>
        <dbReference type="EMBL" id="MDT8900347.1"/>
    </source>
</evidence>
<accession>A0ABU3NW22</accession>
<evidence type="ECO:0000259" key="2">
    <source>
        <dbReference type="Pfam" id="PF12728"/>
    </source>
</evidence>
<dbReference type="PANTHER" id="PTHR38431:SF1">
    <property type="entry name" value="BLL2305 PROTEIN"/>
    <property type="match status" value="1"/>
</dbReference>
<proteinExistence type="predicted"/>
<organism evidence="3 4">
    <name type="scientific">Anaeroselena agilis</name>
    <dbReference type="NCBI Taxonomy" id="3063788"/>
    <lineage>
        <taxon>Bacteria</taxon>
        <taxon>Bacillati</taxon>
        <taxon>Bacillota</taxon>
        <taxon>Negativicutes</taxon>
        <taxon>Acetonemataceae</taxon>
        <taxon>Anaeroselena</taxon>
    </lineage>
</organism>
<feature type="domain" description="Helix-turn-helix" evidence="2">
    <location>
        <begin position="7"/>
        <end position="55"/>
    </location>
</feature>
<dbReference type="SUPFAM" id="SSF53850">
    <property type="entry name" value="Periplasmic binding protein-like II"/>
    <property type="match status" value="1"/>
</dbReference>
<keyword evidence="4" id="KW-1185">Reference proteome</keyword>
<evidence type="ECO:0000259" key="1">
    <source>
        <dbReference type="Pfam" id="PF12727"/>
    </source>
</evidence>
<dbReference type="NCBIfam" id="TIGR01764">
    <property type="entry name" value="excise"/>
    <property type="match status" value="1"/>
</dbReference>
<dbReference type="InterPro" id="IPR010093">
    <property type="entry name" value="SinI_DNA-bd"/>
</dbReference>
<sequence length="312" mass="34552">MDHNKGLSTQQVADILHVSKSTIYDLIKKGEITSYKVGRKVRFTQEDVDDYIARARSLQAASAAKTYLPNDLMVGANQSSQNFIICGQDVILDVLSNYLRLNGISALRAYIGSYDSLVSLYQGKVQVTASHLWDGDTDEYNVPYVRRLLPGIPAVVIHLTCRVQGFYVAKGNPKNIRTWSDLARDDVAMINREKGAGSRVLLDENLRLLGLSGAQINGYYNETSSHLTVASAVSSGEADVAIGNEKIARQVDNIDFIPVKKERYQLIVKKEDLNSHEVMTMLKIIRSATFKKEFANIGGYDTTDIGQIVAET</sequence>
<dbReference type="PANTHER" id="PTHR38431">
    <property type="entry name" value="BLL2305 PROTEIN"/>
    <property type="match status" value="1"/>
</dbReference>
<dbReference type="EMBL" id="JAUOZS010000001">
    <property type="protein sequence ID" value="MDT8900347.1"/>
    <property type="molecule type" value="Genomic_DNA"/>
</dbReference>
<reference evidence="3 4" key="1">
    <citation type="submission" date="2023-07" db="EMBL/GenBank/DDBJ databases">
        <title>The novel representative of Negativicutes class, Anaeroselena agilis gen. nov. sp. nov.</title>
        <authorList>
            <person name="Prokofeva M.I."/>
            <person name="Elcheninov A.G."/>
            <person name="Klyukina A."/>
            <person name="Kublanov I.V."/>
            <person name="Frolov E.N."/>
            <person name="Podosokorskaya O.A."/>
        </authorList>
    </citation>
    <scope>NUCLEOTIDE SEQUENCE [LARGE SCALE GENOMIC DNA]</scope>
    <source>
        <strain evidence="3 4">4137-cl</strain>
    </source>
</reference>
<dbReference type="SUPFAM" id="SSF46955">
    <property type="entry name" value="Putative DNA-binding domain"/>
    <property type="match status" value="1"/>
</dbReference>
<dbReference type="InterPro" id="IPR009061">
    <property type="entry name" value="DNA-bd_dom_put_sf"/>
</dbReference>
<dbReference type="Proteomes" id="UP001254848">
    <property type="component" value="Unassembled WGS sequence"/>
</dbReference>
<dbReference type="Pfam" id="PF12727">
    <property type="entry name" value="PBP_like"/>
    <property type="match status" value="1"/>
</dbReference>
<dbReference type="Pfam" id="PF12728">
    <property type="entry name" value="HTH_17"/>
    <property type="match status" value="1"/>
</dbReference>
<dbReference type="RefSeq" id="WP_413778897.1">
    <property type="nucleotide sequence ID" value="NZ_JAUOZS010000001.1"/>
</dbReference>
<name>A0ABU3NW22_9FIRM</name>